<sequence length="105" mass="11300">MIPKSLQVLGTSATIIFGGFVTLNFASTITIGALRAVTEAKRKKVAAPCGSCKGKGFYKCKLCKGNATIKWSPLYDPIFINPCLCPTCDGNRVQRCLNCLGKGFY</sequence>
<keyword evidence="2" id="KW-1185">Reference proteome</keyword>
<reference evidence="2" key="1">
    <citation type="journal article" date="2023" name="G3 (Bethesda)">
        <title>Genome assembly and association tests identify interacting loci associated with vigor, precocity, and sex in interspecific pistachio rootstocks.</title>
        <authorList>
            <person name="Palmer W."/>
            <person name="Jacygrad E."/>
            <person name="Sagayaradj S."/>
            <person name="Cavanaugh K."/>
            <person name="Han R."/>
            <person name="Bertier L."/>
            <person name="Beede B."/>
            <person name="Kafkas S."/>
            <person name="Golino D."/>
            <person name="Preece J."/>
            <person name="Michelmore R."/>
        </authorList>
    </citation>
    <scope>NUCLEOTIDE SEQUENCE [LARGE SCALE GENOMIC DNA]</scope>
</reference>
<name>A0ACC0Y8S0_9ROSI</name>
<evidence type="ECO:0000313" key="2">
    <source>
        <dbReference type="Proteomes" id="UP001163603"/>
    </source>
</evidence>
<dbReference type="Proteomes" id="UP001163603">
    <property type="component" value="Chromosome 8"/>
</dbReference>
<comment type="caution">
    <text evidence="1">The sequence shown here is derived from an EMBL/GenBank/DDBJ whole genome shotgun (WGS) entry which is preliminary data.</text>
</comment>
<organism evidence="1 2">
    <name type="scientific">Pistacia integerrima</name>
    <dbReference type="NCBI Taxonomy" id="434235"/>
    <lineage>
        <taxon>Eukaryota</taxon>
        <taxon>Viridiplantae</taxon>
        <taxon>Streptophyta</taxon>
        <taxon>Embryophyta</taxon>
        <taxon>Tracheophyta</taxon>
        <taxon>Spermatophyta</taxon>
        <taxon>Magnoliopsida</taxon>
        <taxon>eudicotyledons</taxon>
        <taxon>Gunneridae</taxon>
        <taxon>Pentapetalae</taxon>
        <taxon>rosids</taxon>
        <taxon>malvids</taxon>
        <taxon>Sapindales</taxon>
        <taxon>Anacardiaceae</taxon>
        <taxon>Pistacia</taxon>
    </lineage>
</organism>
<accession>A0ACC0Y8S0</accession>
<proteinExistence type="predicted"/>
<dbReference type="EMBL" id="CM047743">
    <property type="protein sequence ID" value="KAJ0030792.1"/>
    <property type="molecule type" value="Genomic_DNA"/>
</dbReference>
<gene>
    <name evidence="1" type="ORF">Pint_13060</name>
</gene>
<evidence type="ECO:0000313" key="1">
    <source>
        <dbReference type="EMBL" id="KAJ0030792.1"/>
    </source>
</evidence>
<protein>
    <submittedName>
        <fullName evidence="1">Uncharacterized protein</fullName>
    </submittedName>
</protein>